<evidence type="ECO:0000256" key="5">
    <source>
        <dbReference type="ARBA" id="ARBA00022840"/>
    </source>
</evidence>
<evidence type="ECO:0000256" key="7">
    <source>
        <dbReference type="ARBA" id="ARBA00023015"/>
    </source>
</evidence>
<feature type="domain" description="Sigma-54 factor interaction" evidence="12">
    <location>
        <begin position="140"/>
        <end position="369"/>
    </location>
</feature>
<name>I4C9J2_DESTA</name>
<dbReference type="Gene3D" id="1.10.10.60">
    <property type="entry name" value="Homeodomain-like"/>
    <property type="match status" value="1"/>
</dbReference>
<dbReference type="SUPFAM" id="SSF52172">
    <property type="entry name" value="CheY-like"/>
    <property type="match status" value="1"/>
</dbReference>
<dbReference type="SMART" id="SM00382">
    <property type="entry name" value="AAA"/>
    <property type="match status" value="1"/>
</dbReference>
<dbReference type="PROSITE" id="PS00688">
    <property type="entry name" value="SIGMA54_INTERACT_3"/>
    <property type="match status" value="1"/>
</dbReference>
<proteinExistence type="predicted"/>
<dbReference type="Pfam" id="PF25601">
    <property type="entry name" value="AAA_lid_14"/>
    <property type="match status" value="1"/>
</dbReference>
<dbReference type="PROSITE" id="PS50110">
    <property type="entry name" value="RESPONSE_REGULATORY"/>
    <property type="match status" value="1"/>
</dbReference>
<evidence type="ECO:0000259" key="12">
    <source>
        <dbReference type="PROSITE" id="PS50045"/>
    </source>
</evidence>
<sequence>MSTVLIVDDEKNYLIVLEDLLMDEGYDVLTASSGAKAIEIIANSPVDTVLSDIKMPGMTGIELLERISALDPDLPVILMTAFAEVDQAVDAMKKGALDHIQKPFDNRDVKRAVARAVERRSLVKNIRHLESELGSVWGNIIGKSKAMENVFTLMKRVADTPTTVLIAGESGTGKELVARGLHKASSRNKSPFVPINCGAVSESLLESELFGYEKGAFTGAASLKQGKFEFADQGTLFLDEVGEMSLNLQVKLLRVLQEHEFQRVGGNKDIRVDVRIIAATNRDLKEEVENNRFRGDLFFRLNVVRIDMPPLRERREDIPFLVAHFLNKFCEKLDRPIKEVHPDVMSALYSYSWPGNVRELENVIERALVLCRGDAIMPEDLPLELRQTPEIEAELDTLVSGEKGLAETLDAIEERIIRQALKNAGNVQAQAAKILGISRSNLQYKLKKYGLLA</sequence>
<dbReference type="STRING" id="706587.Desti_3585"/>
<dbReference type="GO" id="GO:0005737">
    <property type="term" value="C:cytoplasm"/>
    <property type="evidence" value="ECO:0007669"/>
    <property type="project" value="UniProtKB-SubCell"/>
</dbReference>
<dbReference type="InterPro" id="IPR025944">
    <property type="entry name" value="Sigma_54_int_dom_CS"/>
</dbReference>
<organism evidence="14 15">
    <name type="scientific">Desulfomonile tiedjei (strain ATCC 49306 / DSM 6799 / DCB-1)</name>
    <dbReference type="NCBI Taxonomy" id="706587"/>
    <lineage>
        <taxon>Bacteria</taxon>
        <taxon>Pseudomonadati</taxon>
        <taxon>Thermodesulfobacteriota</taxon>
        <taxon>Desulfomonilia</taxon>
        <taxon>Desulfomonilales</taxon>
        <taxon>Desulfomonilaceae</taxon>
        <taxon>Desulfomonile</taxon>
    </lineage>
</organism>
<keyword evidence="8 14" id="KW-0238">DNA-binding</keyword>
<evidence type="ECO:0000256" key="6">
    <source>
        <dbReference type="ARBA" id="ARBA00023012"/>
    </source>
</evidence>
<dbReference type="InterPro" id="IPR025662">
    <property type="entry name" value="Sigma_54_int_dom_ATP-bd_1"/>
</dbReference>
<keyword evidence="4" id="KW-0547">Nucleotide-binding</keyword>
<dbReference type="SUPFAM" id="SSF52540">
    <property type="entry name" value="P-loop containing nucleoside triphosphate hydrolases"/>
    <property type="match status" value="1"/>
</dbReference>
<dbReference type="InterPro" id="IPR027417">
    <property type="entry name" value="P-loop_NTPase"/>
</dbReference>
<keyword evidence="7" id="KW-0805">Transcription regulation</keyword>
<dbReference type="InterPro" id="IPR058031">
    <property type="entry name" value="AAA_lid_NorR"/>
</dbReference>
<dbReference type="KEGG" id="dti:Desti_3585"/>
<keyword evidence="10" id="KW-0804">Transcription</keyword>
<dbReference type="GO" id="GO:0000160">
    <property type="term" value="P:phosphorelay signal transduction system"/>
    <property type="evidence" value="ECO:0007669"/>
    <property type="project" value="UniProtKB-KW"/>
</dbReference>
<dbReference type="AlphaFoldDB" id="I4C9J2"/>
<evidence type="ECO:0000256" key="8">
    <source>
        <dbReference type="ARBA" id="ARBA00023125"/>
    </source>
</evidence>
<dbReference type="InterPro" id="IPR002078">
    <property type="entry name" value="Sigma_54_int"/>
</dbReference>
<feature type="modified residue" description="4-aspartylphosphate" evidence="11">
    <location>
        <position position="52"/>
    </location>
</feature>
<dbReference type="GO" id="GO:0006355">
    <property type="term" value="P:regulation of DNA-templated transcription"/>
    <property type="evidence" value="ECO:0007669"/>
    <property type="project" value="InterPro"/>
</dbReference>
<dbReference type="CDD" id="cd00009">
    <property type="entry name" value="AAA"/>
    <property type="match status" value="1"/>
</dbReference>
<dbReference type="EMBL" id="CP003360">
    <property type="protein sequence ID" value="AFM26233.1"/>
    <property type="molecule type" value="Genomic_DNA"/>
</dbReference>
<dbReference type="SUPFAM" id="SSF46689">
    <property type="entry name" value="Homeodomain-like"/>
    <property type="match status" value="1"/>
</dbReference>
<keyword evidence="2" id="KW-0963">Cytoplasm</keyword>
<dbReference type="FunFam" id="3.40.50.300:FF:000006">
    <property type="entry name" value="DNA-binding transcriptional regulator NtrC"/>
    <property type="match status" value="1"/>
</dbReference>
<evidence type="ECO:0000256" key="11">
    <source>
        <dbReference type="PROSITE-ProRule" id="PRU00169"/>
    </source>
</evidence>
<dbReference type="eggNOG" id="COG2204">
    <property type="taxonomic scope" value="Bacteria"/>
</dbReference>
<dbReference type="InterPro" id="IPR011006">
    <property type="entry name" value="CheY-like_superfamily"/>
</dbReference>
<dbReference type="InterPro" id="IPR009057">
    <property type="entry name" value="Homeodomain-like_sf"/>
</dbReference>
<dbReference type="GO" id="GO:0043565">
    <property type="term" value="F:sequence-specific DNA binding"/>
    <property type="evidence" value="ECO:0007669"/>
    <property type="project" value="InterPro"/>
</dbReference>
<dbReference type="Pfam" id="PF00158">
    <property type="entry name" value="Sigma54_activat"/>
    <property type="match status" value="1"/>
</dbReference>
<evidence type="ECO:0000259" key="13">
    <source>
        <dbReference type="PROSITE" id="PS50110"/>
    </source>
</evidence>
<keyword evidence="5" id="KW-0067">ATP-binding</keyword>
<dbReference type="OrthoDB" id="9763792at2"/>
<dbReference type="GO" id="GO:0005524">
    <property type="term" value="F:ATP binding"/>
    <property type="evidence" value="ECO:0007669"/>
    <property type="project" value="UniProtKB-KW"/>
</dbReference>
<dbReference type="PROSITE" id="PS00675">
    <property type="entry name" value="SIGMA54_INTERACT_1"/>
    <property type="match status" value="1"/>
</dbReference>
<evidence type="ECO:0000256" key="9">
    <source>
        <dbReference type="ARBA" id="ARBA00023159"/>
    </source>
</evidence>
<dbReference type="PROSITE" id="PS50045">
    <property type="entry name" value="SIGMA54_INTERACT_4"/>
    <property type="match status" value="1"/>
</dbReference>
<dbReference type="FunFam" id="3.40.50.2300:FF:000018">
    <property type="entry name" value="DNA-binding transcriptional regulator NtrC"/>
    <property type="match status" value="1"/>
</dbReference>
<evidence type="ECO:0000256" key="1">
    <source>
        <dbReference type="ARBA" id="ARBA00004496"/>
    </source>
</evidence>
<dbReference type="Gene3D" id="3.40.50.2300">
    <property type="match status" value="1"/>
</dbReference>
<dbReference type="PRINTS" id="PR01590">
    <property type="entry name" value="HTHFIS"/>
</dbReference>
<evidence type="ECO:0000313" key="14">
    <source>
        <dbReference type="EMBL" id="AFM26233.1"/>
    </source>
</evidence>
<keyword evidence="9" id="KW-0010">Activator</keyword>
<evidence type="ECO:0000313" key="15">
    <source>
        <dbReference type="Proteomes" id="UP000006055"/>
    </source>
</evidence>
<dbReference type="SMART" id="SM00448">
    <property type="entry name" value="REC"/>
    <property type="match status" value="1"/>
</dbReference>
<evidence type="ECO:0000256" key="10">
    <source>
        <dbReference type="ARBA" id="ARBA00023163"/>
    </source>
</evidence>
<evidence type="ECO:0000256" key="2">
    <source>
        <dbReference type="ARBA" id="ARBA00022490"/>
    </source>
</evidence>
<dbReference type="Proteomes" id="UP000006055">
    <property type="component" value="Chromosome"/>
</dbReference>
<dbReference type="PANTHER" id="PTHR32071">
    <property type="entry name" value="TRANSCRIPTIONAL REGULATORY PROTEIN"/>
    <property type="match status" value="1"/>
</dbReference>
<gene>
    <name evidence="14" type="ordered locus">Desti_3585</name>
</gene>
<dbReference type="InterPro" id="IPR003593">
    <property type="entry name" value="AAA+_ATPase"/>
</dbReference>
<dbReference type="FunFam" id="1.10.8.60:FF:000014">
    <property type="entry name" value="DNA-binding transcriptional regulator NtrC"/>
    <property type="match status" value="1"/>
</dbReference>
<keyword evidence="3 11" id="KW-0597">Phosphoprotein</keyword>
<dbReference type="Pfam" id="PF02954">
    <property type="entry name" value="HTH_8"/>
    <property type="match status" value="1"/>
</dbReference>
<evidence type="ECO:0000256" key="3">
    <source>
        <dbReference type="ARBA" id="ARBA00022553"/>
    </source>
</evidence>
<reference evidence="15" key="1">
    <citation type="submission" date="2012-06" db="EMBL/GenBank/DDBJ databases">
        <title>Complete sequence of chromosome of Desulfomonile tiedjei DSM 6799.</title>
        <authorList>
            <person name="Lucas S."/>
            <person name="Copeland A."/>
            <person name="Lapidus A."/>
            <person name="Glavina del Rio T."/>
            <person name="Dalin E."/>
            <person name="Tice H."/>
            <person name="Bruce D."/>
            <person name="Goodwin L."/>
            <person name="Pitluck S."/>
            <person name="Peters L."/>
            <person name="Ovchinnikova G."/>
            <person name="Zeytun A."/>
            <person name="Lu M."/>
            <person name="Kyrpides N."/>
            <person name="Mavromatis K."/>
            <person name="Ivanova N."/>
            <person name="Brettin T."/>
            <person name="Detter J.C."/>
            <person name="Han C."/>
            <person name="Larimer F."/>
            <person name="Land M."/>
            <person name="Hauser L."/>
            <person name="Markowitz V."/>
            <person name="Cheng J.-F."/>
            <person name="Hugenholtz P."/>
            <person name="Woyke T."/>
            <person name="Wu D."/>
            <person name="Spring S."/>
            <person name="Schroeder M."/>
            <person name="Brambilla E."/>
            <person name="Klenk H.-P."/>
            <person name="Eisen J.A."/>
        </authorList>
    </citation>
    <scope>NUCLEOTIDE SEQUENCE [LARGE SCALE GENOMIC DNA]</scope>
    <source>
        <strain evidence="15">ATCC 49306 / DSM 6799 / DCB-1</strain>
    </source>
</reference>
<feature type="domain" description="Response regulatory" evidence="13">
    <location>
        <begin position="3"/>
        <end position="117"/>
    </location>
</feature>
<comment type="subcellular location">
    <subcellularLocation>
        <location evidence="1">Cytoplasm</location>
    </subcellularLocation>
</comment>
<accession>I4C9J2</accession>
<dbReference type="Gene3D" id="1.10.8.60">
    <property type="match status" value="1"/>
</dbReference>
<dbReference type="PATRIC" id="fig|706587.4.peg.4073"/>
<dbReference type="PANTHER" id="PTHR32071:SF113">
    <property type="entry name" value="ALGINATE BIOSYNTHESIS TRANSCRIPTIONAL REGULATORY PROTEIN ALGB"/>
    <property type="match status" value="1"/>
</dbReference>
<evidence type="ECO:0000256" key="4">
    <source>
        <dbReference type="ARBA" id="ARBA00022741"/>
    </source>
</evidence>
<dbReference type="RefSeq" id="WP_014811363.1">
    <property type="nucleotide sequence ID" value="NC_018025.1"/>
</dbReference>
<protein>
    <submittedName>
        <fullName evidence="14">Response regulator with CheY-like receiver, AAA-type ATPase, and DNA-binding domains</fullName>
    </submittedName>
</protein>
<dbReference type="InterPro" id="IPR002197">
    <property type="entry name" value="HTH_Fis"/>
</dbReference>
<keyword evidence="15" id="KW-1185">Reference proteome</keyword>
<dbReference type="HOGENOM" id="CLU_000445_0_6_7"/>
<dbReference type="Pfam" id="PF00072">
    <property type="entry name" value="Response_reg"/>
    <property type="match status" value="1"/>
</dbReference>
<dbReference type="Gene3D" id="3.40.50.300">
    <property type="entry name" value="P-loop containing nucleotide triphosphate hydrolases"/>
    <property type="match status" value="1"/>
</dbReference>
<keyword evidence="6" id="KW-0902">Two-component regulatory system</keyword>
<dbReference type="InterPro" id="IPR001789">
    <property type="entry name" value="Sig_transdc_resp-reg_receiver"/>
</dbReference>